<dbReference type="Proteomes" id="UP000000589">
    <property type="component" value="Chromosome 19"/>
</dbReference>
<dbReference type="Bgee" id="ENSMUSG00000041035">
    <property type="expression patterns" value="Expressed in choroid plexus epithelium and 265 other cell types or tissues"/>
</dbReference>
<organism evidence="2 4">
    <name type="scientific">Mus musculus</name>
    <name type="common">Mouse</name>
    <dbReference type="NCBI Taxonomy" id="10090"/>
    <lineage>
        <taxon>Eukaryota</taxon>
        <taxon>Metazoa</taxon>
        <taxon>Chordata</taxon>
        <taxon>Craniata</taxon>
        <taxon>Vertebrata</taxon>
        <taxon>Euteleostomi</taxon>
        <taxon>Mammalia</taxon>
        <taxon>Eutheria</taxon>
        <taxon>Euarchontoglires</taxon>
        <taxon>Glires</taxon>
        <taxon>Rodentia</taxon>
        <taxon>Myomorpha</taxon>
        <taxon>Muroidea</taxon>
        <taxon>Muridae</taxon>
        <taxon>Murinae</taxon>
        <taxon>Mus</taxon>
        <taxon>Mus</taxon>
    </lineage>
</organism>
<evidence type="ECO:0007829" key="5">
    <source>
        <dbReference type="PeptideAtlas" id="A0A494BAZ3"/>
    </source>
</evidence>
<reference evidence="2" key="3">
    <citation type="submission" date="2025-08" db="UniProtKB">
        <authorList>
            <consortium name="Ensembl"/>
        </authorList>
    </citation>
    <scope>IDENTIFICATION</scope>
    <source>
        <strain evidence="2">C57BL/6J</strain>
    </source>
</reference>
<reference evidence="2 4" key="2">
    <citation type="journal article" date="2011" name="PLoS Biol.">
        <title>Modernizing reference genome assemblies.</title>
        <authorList>
            <person name="Church D.M."/>
            <person name="Schneider V.A."/>
            <person name="Graves T."/>
            <person name="Auger K."/>
            <person name="Cunningham F."/>
            <person name="Bouk N."/>
            <person name="Chen H.C."/>
            <person name="Agarwala R."/>
            <person name="McLaren W.M."/>
            <person name="Ritchie G.R."/>
            <person name="Albracht D."/>
            <person name="Kremitzki M."/>
            <person name="Rock S."/>
            <person name="Kotkiewicz H."/>
            <person name="Kremitzki C."/>
            <person name="Wollam A."/>
            <person name="Trani L."/>
            <person name="Fulton L."/>
            <person name="Fulton R."/>
            <person name="Matthews L."/>
            <person name="Whitehead S."/>
            <person name="Chow W."/>
            <person name="Torrance J."/>
            <person name="Dunn M."/>
            <person name="Harden G."/>
            <person name="Threadgold G."/>
            <person name="Wood J."/>
            <person name="Collins J."/>
            <person name="Heath P."/>
            <person name="Griffiths G."/>
            <person name="Pelan S."/>
            <person name="Grafham D."/>
            <person name="Eichler E.E."/>
            <person name="Weinstock G."/>
            <person name="Mardis E.R."/>
            <person name="Wilson R.K."/>
            <person name="Howe K."/>
            <person name="Flicek P."/>
            <person name="Hubbard T."/>
        </authorList>
    </citation>
    <scope>NUCLEOTIDE SEQUENCE [LARGE SCALE GENOMIC DNA]</scope>
    <source>
        <strain evidence="2 4">C57BL/6J</strain>
    </source>
</reference>
<evidence type="ECO:0000256" key="1">
    <source>
        <dbReference type="SAM" id="MobiDB-lite"/>
    </source>
</evidence>
<keyword evidence="5 6" id="KW-1267">Proteomics identification</keyword>
<evidence type="ECO:0000313" key="2">
    <source>
        <dbReference type="Ensembl" id="ENSMUSP00000158295.2"/>
    </source>
</evidence>
<evidence type="ECO:0000313" key="4">
    <source>
        <dbReference type="Proteomes" id="UP000000589"/>
    </source>
</evidence>
<sequence length="81" mass="9154">MAVTSWLEVLRSAEKTALLQDGLYQEANSAPHLTDEETETQEGFRPNPGFADNQGRGWCTICSQTGRKWQKNMTRRPVNSL</sequence>
<dbReference type="AlphaFoldDB" id="A0A494BAZ3"/>
<reference evidence="2" key="4">
    <citation type="submission" date="2025-09" db="UniProtKB">
        <authorList>
            <consortium name="Ensembl"/>
        </authorList>
    </citation>
    <scope>IDENTIFICATION</scope>
    <source>
        <strain evidence="2">C57BL/6J</strain>
    </source>
</reference>
<dbReference type="Ensembl" id="ENSMUST00000235805.2">
    <property type="protein sequence ID" value="ENSMUSP00000158295.2"/>
    <property type="gene ID" value="ENSMUSG00000041035.10"/>
</dbReference>
<dbReference type="MGI" id="MGI:1924407">
    <property type="gene designation" value="Dpcd"/>
</dbReference>
<proteinExistence type="evidence at protein level"/>
<evidence type="ECO:0007829" key="6">
    <source>
        <dbReference type="ProteomicsDB" id="A0A494BAZ3"/>
    </source>
</evidence>
<keyword evidence="4" id="KW-1185">Reference proteome</keyword>
<dbReference type="Antibodypedia" id="31286">
    <property type="antibodies" value="184 antibodies from 22 providers"/>
</dbReference>
<feature type="region of interest" description="Disordered" evidence="1">
    <location>
        <begin position="27"/>
        <end position="55"/>
    </location>
</feature>
<protein>
    <submittedName>
        <fullName evidence="2">Deleted in primary ciliary dyskinesia</fullName>
    </submittedName>
</protein>
<dbReference type="VEuPathDB" id="HostDB:ENSMUSG00000041035"/>
<reference evidence="2 4" key="1">
    <citation type="journal article" date="2009" name="PLoS Biol.">
        <title>Lineage-specific biology revealed by a finished genome assembly of the mouse.</title>
        <authorList>
            <consortium name="Mouse Genome Sequencing Consortium"/>
            <person name="Church D.M."/>
            <person name="Goodstadt L."/>
            <person name="Hillier L.W."/>
            <person name="Zody M.C."/>
            <person name="Goldstein S."/>
            <person name="She X."/>
            <person name="Bult C.J."/>
            <person name="Agarwala R."/>
            <person name="Cherry J.L."/>
            <person name="DiCuccio M."/>
            <person name="Hlavina W."/>
            <person name="Kapustin Y."/>
            <person name="Meric P."/>
            <person name="Maglott D."/>
            <person name="Birtle Z."/>
            <person name="Marques A.C."/>
            <person name="Graves T."/>
            <person name="Zhou S."/>
            <person name="Teague B."/>
            <person name="Potamousis K."/>
            <person name="Churas C."/>
            <person name="Place M."/>
            <person name="Herschleb J."/>
            <person name="Runnheim R."/>
            <person name="Forrest D."/>
            <person name="Amos-Landgraf J."/>
            <person name="Schwartz D.C."/>
            <person name="Cheng Z."/>
            <person name="Lindblad-Toh K."/>
            <person name="Eichler E.E."/>
            <person name="Ponting C.P."/>
        </authorList>
    </citation>
    <scope>NUCLEOTIDE SEQUENCE [LARGE SCALE GENOMIC DNA]</scope>
    <source>
        <strain evidence="2 4">C57BL/6J</strain>
    </source>
</reference>
<dbReference type="AGR" id="MGI:1924407"/>
<name>A0A494BAZ3_MOUSE</name>
<evidence type="ECO:0000313" key="3">
    <source>
        <dbReference type="MGI" id="MGI:1924407"/>
    </source>
</evidence>
<gene>
    <name evidence="2 3" type="primary">Dpcd</name>
</gene>
<accession>A0A494BAZ3</accession>
<dbReference type="GeneTree" id="ENSGT00390000014031"/>
<dbReference type="ExpressionAtlas" id="A0A494BAZ3">
    <property type="expression patterns" value="baseline and differential"/>
</dbReference>